<sequence>MEKYFKRLCKSHPSLSQQTIDETNIRNDDENVREEIDMGSEDDSDEMNDIDILNDNDDIEEINVGDDCDEMNDINVGEDRCNPIHSLSIGKSNPFQKYKTSLSRLETGLWVDTGNSDQAEVYRQAVLGLSRTNYALPD</sequence>
<name>A0ABD1PVA3_9LAMI</name>
<comment type="caution">
    <text evidence="1">The sequence shown here is derived from an EMBL/GenBank/DDBJ whole genome shotgun (WGS) entry which is preliminary data.</text>
</comment>
<reference evidence="2" key="1">
    <citation type="submission" date="2024-07" db="EMBL/GenBank/DDBJ databases">
        <title>Two chromosome-level genome assemblies of Korean endemic species Abeliophyllum distichum and Forsythia ovata (Oleaceae).</title>
        <authorList>
            <person name="Jang H."/>
        </authorList>
    </citation>
    <scope>NUCLEOTIDE SEQUENCE [LARGE SCALE GENOMIC DNA]</scope>
</reference>
<proteinExistence type="predicted"/>
<dbReference type="EMBL" id="JBFOLJ010000017">
    <property type="protein sequence ID" value="KAL2467871.1"/>
    <property type="molecule type" value="Genomic_DNA"/>
</dbReference>
<protein>
    <submittedName>
        <fullName evidence="1">Uncharacterized protein</fullName>
    </submittedName>
</protein>
<evidence type="ECO:0000313" key="2">
    <source>
        <dbReference type="Proteomes" id="UP001604277"/>
    </source>
</evidence>
<accession>A0ABD1PVA3</accession>
<dbReference type="Proteomes" id="UP001604277">
    <property type="component" value="Unassembled WGS sequence"/>
</dbReference>
<organism evidence="1 2">
    <name type="scientific">Forsythia ovata</name>
    <dbReference type="NCBI Taxonomy" id="205694"/>
    <lineage>
        <taxon>Eukaryota</taxon>
        <taxon>Viridiplantae</taxon>
        <taxon>Streptophyta</taxon>
        <taxon>Embryophyta</taxon>
        <taxon>Tracheophyta</taxon>
        <taxon>Spermatophyta</taxon>
        <taxon>Magnoliopsida</taxon>
        <taxon>eudicotyledons</taxon>
        <taxon>Gunneridae</taxon>
        <taxon>Pentapetalae</taxon>
        <taxon>asterids</taxon>
        <taxon>lamiids</taxon>
        <taxon>Lamiales</taxon>
        <taxon>Oleaceae</taxon>
        <taxon>Forsythieae</taxon>
        <taxon>Forsythia</taxon>
    </lineage>
</organism>
<evidence type="ECO:0000313" key="1">
    <source>
        <dbReference type="EMBL" id="KAL2467871.1"/>
    </source>
</evidence>
<gene>
    <name evidence="1" type="ORF">Fot_51396</name>
</gene>
<keyword evidence="2" id="KW-1185">Reference proteome</keyword>
<dbReference type="AlphaFoldDB" id="A0ABD1PVA3"/>